<keyword evidence="3" id="KW-1185">Reference proteome</keyword>
<protein>
    <submittedName>
        <fullName evidence="2">Uncharacterized protein</fullName>
    </submittedName>
</protein>
<evidence type="ECO:0000256" key="1">
    <source>
        <dbReference type="SAM" id="Phobius"/>
    </source>
</evidence>
<evidence type="ECO:0000313" key="3">
    <source>
        <dbReference type="Proteomes" id="UP001501777"/>
    </source>
</evidence>
<comment type="caution">
    <text evidence="2">The sequence shown here is derived from an EMBL/GenBank/DDBJ whole genome shotgun (WGS) entry which is preliminary data.</text>
</comment>
<keyword evidence="1" id="KW-0812">Transmembrane</keyword>
<dbReference type="EMBL" id="BAAASG010000006">
    <property type="protein sequence ID" value="GAA2483322.1"/>
    <property type="molecule type" value="Genomic_DNA"/>
</dbReference>
<accession>A0ABN3LFF3</accession>
<keyword evidence="1" id="KW-0472">Membrane</keyword>
<feature type="transmembrane region" description="Helical" evidence="1">
    <location>
        <begin position="121"/>
        <end position="139"/>
    </location>
</feature>
<feature type="transmembrane region" description="Helical" evidence="1">
    <location>
        <begin position="33"/>
        <end position="53"/>
    </location>
</feature>
<feature type="transmembrane region" description="Helical" evidence="1">
    <location>
        <begin position="91"/>
        <end position="109"/>
    </location>
</feature>
<keyword evidence="1" id="KW-1133">Transmembrane helix</keyword>
<reference evidence="2 3" key="1">
    <citation type="journal article" date="2019" name="Int. J. Syst. Evol. Microbiol.">
        <title>The Global Catalogue of Microorganisms (GCM) 10K type strain sequencing project: providing services to taxonomists for standard genome sequencing and annotation.</title>
        <authorList>
            <consortium name="The Broad Institute Genomics Platform"/>
            <consortium name="The Broad Institute Genome Sequencing Center for Infectious Disease"/>
            <person name="Wu L."/>
            <person name="Ma J."/>
        </authorList>
    </citation>
    <scope>NUCLEOTIDE SEQUENCE [LARGE SCALE GENOMIC DNA]</scope>
    <source>
        <strain evidence="2 3">JCM 4395</strain>
    </source>
</reference>
<dbReference type="RefSeq" id="WP_344399874.1">
    <property type="nucleotide sequence ID" value="NZ_BAAASG010000006.1"/>
</dbReference>
<feature type="transmembrane region" description="Helical" evidence="1">
    <location>
        <begin position="65"/>
        <end position="84"/>
    </location>
</feature>
<sequence length="169" mass="18451">MSDTQTGNLIRAAAPTPDGDLLDRIRRHRRHTLELLTVCAVALVPWTVLLAATLPSGYQVHHWRVTWVGFDVLLVVAMASTALLGWLRHRAVIVAALATALLLVCDAWFDVSLAFGTPEIWLSAALAAFAELPLAFYLIRRVMGMISLAQWPAAKAEACSDEQAADLHT</sequence>
<dbReference type="Proteomes" id="UP001501777">
    <property type="component" value="Unassembled WGS sequence"/>
</dbReference>
<name>A0ABN3LFF3_STRLO</name>
<proteinExistence type="predicted"/>
<organism evidence="2 3">
    <name type="scientific">Streptomyces longisporus</name>
    <dbReference type="NCBI Taxonomy" id="1948"/>
    <lineage>
        <taxon>Bacteria</taxon>
        <taxon>Bacillati</taxon>
        <taxon>Actinomycetota</taxon>
        <taxon>Actinomycetes</taxon>
        <taxon>Kitasatosporales</taxon>
        <taxon>Streptomycetaceae</taxon>
        <taxon>Streptomyces</taxon>
    </lineage>
</organism>
<evidence type="ECO:0000313" key="2">
    <source>
        <dbReference type="EMBL" id="GAA2483322.1"/>
    </source>
</evidence>
<gene>
    <name evidence="2" type="ORF">GCM10010276_21000</name>
</gene>